<dbReference type="OrthoDB" id="10255576at2759"/>
<evidence type="ECO:0000313" key="2">
    <source>
        <dbReference type="EMBL" id="TBU25627.1"/>
    </source>
</evidence>
<dbReference type="GO" id="GO:0005739">
    <property type="term" value="C:mitochondrion"/>
    <property type="evidence" value="ECO:0007669"/>
    <property type="project" value="TreeGrafter"/>
</dbReference>
<dbReference type="EMBL" id="ML143458">
    <property type="protein sequence ID" value="TBU25627.1"/>
    <property type="molecule type" value="Genomic_DNA"/>
</dbReference>
<protein>
    <submittedName>
        <fullName evidence="2">Uncharacterized protein</fullName>
    </submittedName>
</protein>
<accession>A0A4Q9MFX2</accession>
<dbReference type="PANTHER" id="PTHR32470">
    <property type="entry name" value="ADH DEHYDROGENASE [UBIQUINONE] 1 ALPHA SUBCOMPLEX ASSEMBLY FACTOR 2"/>
    <property type="match status" value="1"/>
</dbReference>
<name>A0A4Q9MFX2_9APHY</name>
<dbReference type="InterPro" id="IPR052618">
    <property type="entry name" value="ComplexI_NDUFA12"/>
</dbReference>
<gene>
    <name evidence="2" type="ORF">BD311DRAFT_669237</name>
</gene>
<dbReference type="PANTHER" id="PTHR32470:SF2">
    <property type="entry name" value="NADH DEHYDROGENASE [UBIQUINONE] 1 ALPHA SUBCOMPLEX ASSEMBLY FACTOR 2"/>
    <property type="match status" value="1"/>
</dbReference>
<dbReference type="GO" id="GO:0032981">
    <property type="term" value="P:mitochondrial respiratory chain complex I assembly"/>
    <property type="evidence" value="ECO:0007669"/>
    <property type="project" value="TreeGrafter"/>
</dbReference>
<sequence>MLDYVSGHRRLAVQWTSWLTHTRPNPPTLEELQADFERQRRILQNVARIEARDRAEAAQIAAQQAPTARLQVPAQRSPEPSAMGPKEPTNPVPQVSQDILADKAPPQAQADSKLAEAHSPWKPPPPDEPHSWQPQAAVRRGG</sequence>
<dbReference type="AlphaFoldDB" id="A0A4Q9MFX2"/>
<reference evidence="2" key="1">
    <citation type="submission" date="2019-01" db="EMBL/GenBank/DDBJ databases">
        <title>Draft genome sequences of three monokaryotic isolates of the white-rot basidiomycete fungus Dichomitus squalens.</title>
        <authorList>
            <consortium name="DOE Joint Genome Institute"/>
            <person name="Lopez S.C."/>
            <person name="Andreopoulos B."/>
            <person name="Pangilinan J."/>
            <person name="Lipzen A."/>
            <person name="Riley R."/>
            <person name="Ahrendt S."/>
            <person name="Ng V."/>
            <person name="Barry K."/>
            <person name="Daum C."/>
            <person name="Grigoriev I.V."/>
            <person name="Hilden K.S."/>
            <person name="Makela M.R."/>
            <person name="de Vries R.P."/>
        </authorList>
    </citation>
    <scope>NUCLEOTIDE SEQUENCE [LARGE SCALE GENOMIC DNA]</scope>
    <source>
        <strain evidence="2">OM18370.1</strain>
    </source>
</reference>
<proteinExistence type="predicted"/>
<feature type="region of interest" description="Disordered" evidence="1">
    <location>
        <begin position="57"/>
        <end position="142"/>
    </location>
</feature>
<dbReference type="Proteomes" id="UP000292957">
    <property type="component" value="Unassembled WGS sequence"/>
</dbReference>
<organism evidence="2">
    <name type="scientific">Dichomitus squalens</name>
    <dbReference type="NCBI Taxonomy" id="114155"/>
    <lineage>
        <taxon>Eukaryota</taxon>
        <taxon>Fungi</taxon>
        <taxon>Dikarya</taxon>
        <taxon>Basidiomycota</taxon>
        <taxon>Agaricomycotina</taxon>
        <taxon>Agaricomycetes</taxon>
        <taxon>Polyporales</taxon>
        <taxon>Polyporaceae</taxon>
        <taxon>Dichomitus</taxon>
    </lineage>
</organism>
<evidence type="ECO:0000256" key="1">
    <source>
        <dbReference type="SAM" id="MobiDB-lite"/>
    </source>
</evidence>